<dbReference type="GO" id="GO:0044209">
    <property type="term" value="P:AMP salvage"/>
    <property type="evidence" value="ECO:0007669"/>
    <property type="project" value="UniProtKB-UniRule"/>
</dbReference>
<evidence type="ECO:0000256" key="3">
    <source>
        <dbReference type="ARBA" id="ARBA00004496"/>
    </source>
</evidence>
<dbReference type="NCBIfam" id="NF002634">
    <property type="entry name" value="PRK02304.1-3"/>
    <property type="match status" value="1"/>
</dbReference>
<proteinExistence type="inferred from homology"/>
<name>A0A4Q1RIM4_9FIRM</name>
<dbReference type="InterPro" id="IPR029057">
    <property type="entry name" value="PRTase-like"/>
</dbReference>
<dbReference type="HAMAP" id="MF_00004">
    <property type="entry name" value="Aden_phosphoribosyltr"/>
    <property type="match status" value="1"/>
</dbReference>
<keyword evidence="8 12" id="KW-0963">Cytoplasm</keyword>
<keyword evidence="15" id="KW-1185">Reference proteome</keyword>
<evidence type="ECO:0000256" key="12">
    <source>
        <dbReference type="HAMAP-Rule" id="MF_00004"/>
    </source>
</evidence>
<dbReference type="PANTHER" id="PTHR32315">
    <property type="entry name" value="ADENINE PHOSPHORIBOSYLTRANSFERASE"/>
    <property type="match status" value="1"/>
</dbReference>
<comment type="function">
    <text evidence="2 12">Catalyzes a salvage reaction resulting in the formation of AMP, that is energically less costly than de novo synthesis.</text>
</comment>
<dbReference type="RefSeq" id="WP_022399580.1">
    <property type="nucleotide sequence ID" value="NZ_DAWBJR010000013.1"/>
</dbReference>
<dbReference type="UniPathway" id="UPA00588">
    <property type="reaction ID" value="UER00646"/>
</dbReference>
<comment type="similarity">
    <text evidence="5 12">Belongs to the purine/pyrimidine phosphoribosyltransferase family.</text>
</comment>
<dbReference type="InterPro" id="IPR000836">
    <property type="entry name" value="PRTase_dom"/>
</dbReference>
<keyword evidence="11 12" id="KW-0660">Purine salvage</keyword>
<evidence type="ECO:0000313" key="15">
    <source>
        <dbReference type="Proteomes" id="UP000290106"/>
    </source>
</evidence>
<feature type="domain" description="Phosphoribosyltransferase" evidence="13">
    <location>
        <begin position="27"/>
        <end position="166"/>
    </location>
</feature>
<comment type="pathway">
    <text evidence="4 12">Purine metabolism; AMP biosynthesis via salvage pathway; AMP from adenine: step 1/1.</text>
</comment>
<dbReference type="GO" id="GO:0016208">
    <property type="term" value="F:AMP binding"/>
    <property type="evidence" value="ECO:0007669"/>
    <property type="project" value="TreeGrafter"/>
</dbReference>
<dbReference type="CDD" id="cd06223">
    <property type="entry name" value="PRTases_typeI"/>
    <property type="match status" value="1"/>
</dbReference>
<evidence type="ECO:0000256" key="5">
    <source>
        <dbReference type="ARBA" id="ARBA00008391"/>
    </source>
</evidence>
<dbReference type="Gene3D" id="3.40.50.2020">
    <property type="match status" value="1"/>
</dbReference>
<evidence type="ECO:0000256" key="9">
    <source>
        <dbReference type="ARBA" id="ARBA00022676"/>
    </source>
</evidence>
<gene>
    <name evidence="12" type="primary">apt</name>
    <name evidence="14" type="ORF">ETP43_10295</name>
</gene>
<dbReference type="Pfam" id="PF00156">
    <property type="entry name" value="Pribosyltran"/>
    <property type="match status" value="1"/>
</dbReference>
<dbReference type="NCBIfam" id="NF002633">
    <property type="entry name" value="PRK02304.1-2"/>
    <property type="match status" value="1"/>
</dbReference>
<dbReference type="Proteomes" id="UP000290106">
    <property type="component" value="Unassembled WGS sequence"/>
</dbReference>
<dbReference type="OrthoDB" id="9803963at2"/>
<evidence type="ECO:0000259" key="13">
    <source>
        <dbReference type="Pfam" id="PF00156"/>
    </source>
</evidence>
<dbReference type="FunFam" id="3.40.50.2020:FF:000004">
    <property type="entry name" value="Adenine phosphoribosyltransferase"/>
    <property type="match status" value="1"/>
</dbReference>
<dbReference type="GO" id="GO:0002055">
    <property type="term" value="F:adenine binding"/>
    <property type="evidence" value="ECO:0007669"/>
    <property type="project" value="TreeGrafter"/>
</dbReference>
<evidence type="ECO:0000256" key="7">
    <source>
        <dbReference type="ARBA" id="ARBA00011893"/>
    </source>
</evidence>
<evidence type="ECO:0000256" key="8">
    <source>
        <dbReference type="ARBA" id="ARBA00022490"/>
    </source>
</evidence>
<dbReference type="AlphaFoldDB" id="A0A4Q1RIM4"/>
<evidence type="ECO:0000256" key="6">
    <source>
        <dbReference type="ARBA" id="ARBA00011738"/>
    </source>
</evidence>
<dbReference type="GO" id="GO:0003999">
    <property type="term" value="F:adenine phosphoribosyltransferase activity"/>
    <property type="evidence" value="ECO:0007669"/>
    <property type="project" value="UniProtKB-UniRule"/>
</dbReference>
<keyword evidence="9 12" id="KW-0328">Glycosyltransferase</keyword>
<dbReference type="NCBIfam" id="NF002636">
    <property type="entry name" value="PRK02304.1-5"/>
    <property type="match status" value="1"/>
</dbReference>
<dbReference type="GO" id="GO:0005737">
    <property type="term" value="C:cytoplasm"/>
    <property type="evidence" value="ECO:0007669"/>
    <property type="project" value="UniProtKB-SubCell"/>
</dbReference>
<evidence type="ECO:0000256" key="4">
    <source>
        <dbReference type="ARBA" id="ARBA00004659"/>
    </source>
</evidence>
<evidence type="ECO:0000313" key="14">
    <source>
        <dbReference type="EMBL" id="RXS75566.1"/>
    </source>
</evidence>
<evidence type="ECO:0000256" key="10">
    <source>
        <dbReference type="ARBA" id="ARBA00022679"/>
    </source>
</evidence>
<dbReference type="EC" id="2.4.2.7" evidence="7 12"/>
<comment type="catalytic activity">
    <reaction evidence="1 12">
        <text>AMP + diphosphate = 5-phospho-alpha-D-ribose 1-diphosphate + adenine</text>
        <dbReference type="Rhea" id="RHEA:16609"/>
        <dbReference type="ChEBI" id="CHEBI:16708"/>
        <dbReference type="ChEBI" id="CHEBI:33019"/>
        <dbReference type="ChEBI" id="CHEBI:58017"/>
        <dbReference type="ChEBI" id="CHEBI:456215"/>
        <dbReference type="EC" id="2.4.2.7"/>
    </reaction>
</comment>
<evidence type="ECO:0000256" key="1">
    <source>
        <dbReference type="ARBA" id="ARBA00000868"/>
    </source>
</evidence>
<organism evidence="14 15">
    <name type="scientific">Blautia faecicola</name>
    <dbReference type="NCBI Taxonomy" id="2509240"/>
    <lineage>
        <taxon>Bacteria</taxon>
        <taxon>Bacillati</taxon>
        <taxon>Bacillota</taxon>
        <taxon>Clostridia</taxon>
        <taxon>Lachnospirales</taxon>
        <taxon>Lachnospiraceae</taxon>
        <taxon>Blautia</taxon>
    </lineage>
</organism>
<protein>
    <recommendedName>
        <fullName evidence="7 12">Adenine phosphoribosyltransferase</fullName>
        <shortName evidence="12">APRT</shortName>
        <ecNumber evidence="7 12">2.4.2.7</ecNumber>
    </recommendedName>
</protein>
<comment type="caution">
    <text evidence="14">The sequence shown here is derived from an EMBL/GenBank/DDBJ whole genome shotgun (WGS) entry which is preliminary data.</text>
</comment>
<dbReference type="GO" id="GO:0006166">
    <property type="term" value="P:purine ribonucleoside salvage"/>
    <property type="evidence" value="ECO:0007669"/>
    <property type="project" value="UniProtKB-UniRule"/>
</dbReference>
<comment type="subcellular location">
    <subcellularLocation>
        <location evidence="3 12">Cytoplasm</location>
    </subcellularLocation>
</comment>
<evidence type="ECO:0000256" key="11">
    <source>
        <dbReference type="ARBA" id="ARBA00022726"/>
    </source>
</evidence>
<dbReference type="PANTHER" id="PTHR32315:SF3">
    <property type="entry name" value="ADENINE PHOSPHORIBOSYLTRANSFERASE"/>
    <property type="match status" value="1"/>
</dbReference>
<dbReference type="SUPFAM" id="SSF53271">
    <property type="entry name" value="PRTase-like"/>
    <property type="match status" value="1"/>
</dbReference>
<dbReference type="InterPro" id="IPR050054">
    <property type="entry name" value="UPRTase/APRTase"/>
</dbReference>
<evidence type="ECO:0000256" key="2">
    <source>
        <dbReference type="ARBA" id="ARBA00003968"/>
    </source>
</evidence>
<comment type="subunit">
    <text evidence="6 12">Homodimer.</text>
</comment>
<dbReference type="GO" id="GO:0006168">
    <property type="term" value="P:adenine salvage"/>
    <property type="evidence" value="ECO:0007669"/>
    <property type="project" value="InterPro"/>
</dbReference>
<dbReference type="InterPro" id="IPR005764">
    <property type="entry name" value="Ade_phspho_trans"/>
</dbReference>
<keyword evidence="10 12" id="KW-0808">Transferase</keyword>
<sequence length="174" mass="19301">MKKLEEYVRSIPDFPEPGIIFRDVTSILQDADGLQLAIDSIQEKIKDVDVDVIAGTESRGFIFGVPVAYNLHKPFVPIRKKGKLPCETISQDYDLEYGSATIEMHKDSIKPGQKVVLIDDLIATGGTIEAAAKMVERLGGEVVKIVFLMELAGLKGRERLKDYDVESVICYEGK</sequence>
<accession>A0A4Q1RIM4</accession>
<dbReference type="NCBIfam" id="TIGR01090">
    <property type="entry name" value="apt"/>
    <property type="match status" value="1"/>
</dbReference>
<reference evidence="14 15" key="1">
    <citation type="submission" date="2019-01" db="EMBL/GenBank/DDBJ databases">
        <title>Blautia sp. nov. KGMB01111 isolated human feces.</title>
        <authorList>
            <person name="Park J.-E."/>
            <person name="Kim J.-S."/>
            <person name="Park S.-H."/>
        </authorList>
    </citation>
    <scope>NUCLEOTIDE SEQUENCE [LARGE SCALE GENOMIC DNA]</scope>
    <source>
        <strain evidence="14 15">KGMB01111</strain>
    </source>
</reference>
<dbReference type="EMBL" id="SDKC01000001">
    <property type="protein sequence ID" value="RXS75566.1"/>
    <property type="molecule type" value="Genomic_DNA"/>
</dbReference>